<evidence type="ECO:0000313" key="2">
    <source>
        <dbReference type="EMBL" id="PIP63622.1"/>
    </source>
</evidence>
<reference evidence="2 3" key="1">
    <citation type="submission" date="2017-09" db="EMBL/GenBank/DDBJ databases">
        <title>Depth-based differentiation of microbial function through sediment-hosted aquifers and enrichment of novel symbionts in the deep terrestrial subsurface.</title>
        <authorList>
            <person name="Probst A.J."/>
            <person name="Ladd B."/>
            <person name="Jarett J.K."/>
            <person name="Geller-Mcgrath D.E."/>
            <person name="Sieber C.M."/>
            <person name="Emerson J.B."/>
            <person name="Anantharaman K."/>
            <person name="Thomas B.C."/>
            <person name="Malmstrom R."/>
            <person name="Stieglmeier M."/>
            <person name="Klingl A."/>
            <person name="Woyke T."/>
            <person name="Ryan C.M."/>
            <person name="Banfield J.F."/>
        </authorList>
    </citation>
    <scope>NUCLEOTIDE SEQUENCE [LARGE SCALE GENOMIC DNA]</scope>
    <source>
        <strain evidence="2">CG22_combo_CG10-13_8_21_14_all_34_12</strain>
    </source>
</reference>
<dbReference type="GO" id="GO:0009228">
    <property type="term" value="P:thiamine biosynthetic process"/>
    <property type="evidence" value="ECO:0007669"/>
    <property type="project" value="InterPro"/>
</dbReference>
<gene>
    <name evidence="2" type="ORF">COW97_01490</name>
</gene>
<comment type="caution">
    <text evidence="2">The sequence shown here is derived from an EMBL/GenBank/DDBJ whole genome shotgun (WGS) entry which is preliminary data.</text>
</comment>
<organism evidence="2 3">
    <name type="scientific">Candidatus Roizmanbacteria bacterium CG22_combo_CG10-13_8_21_14_all_34_12</name>
    <dbReference type="NCBI Taxonomy" id="1974860"/>
    <lineage>
        <taxon>Bacteria</taxon>
        <taxon>Candidatus Roizmaniibacteriota</taxon>
    </lineage>
</organism>
<proteinExistence type="predicted"/>
<sequence length="329" mass="37334">MLKKIIVLVVVLIVLGFVFEKKISKPTESNIQKQKVTVLLDWFPNTNHTGLYVAREKGYFAKENLDVTILQPGEGENNQIVAAGKADFGISSQESVIQARVAGIPLVSIAAVIQHNTSAFASLQKSNIKTAKDFEGKRYGGWGSPIEETVIKAVMNEAGADYGKVKNITIGETDFFKTIGRDSDFQWIFYGWDGIEAKRRGIKLNTIMLKDLNPILDYYTPVIITNENHVKNQKEFVTKFMRAVAQGYEFSIKNPKEAAQILIKSAPELNKDLVKQSQVYLSQEYQSDAKKWGIEKEEVWKRYAQWLFDQKLIKKRINVKDAFTNEFLP</sequence>
<dbReference type="AlphaFoldDB" id="A0A2H0C159"/>
<dbReference type="PANTHER" id="PTHR31528">
    <property type="entry name" value="4-AMINO-5-HYDROXYMETHYL-2-METHYLPYRIMIDINE PHOSPHATE SYNTHASE THI11-RELATED"/>
    <property type="match status" value="1"/>
</dbReference>
<protein>
    <submittedName>
        <fullName evidence="2">ABC transporter substrate-binding protein</fullName>
    </submittedName>
</protein>
<name>A0A2H0C159_9BACT</name>
<evidence type="ECO:0000259" key="1">
    <source>
        <dbReference type="Pfam" id="PF09084"/>
    </source>
</evidence>
<dbReference type="PANTHER" id="PTHR31528:SF3">
    <property type="entry name" value="THIAMINE BIOSYNTHESIS PROTEIN HI_0357-RELATED"/>
    <property type="match status" value="1"/>
</dbReference>
<dbReference type="InterPro" id="IPR015168">
    <property type="entry name" value="SsuA/THI5"/>
</dbReference>
<dbReference type="InterPro" id="IPR027939">
    <property type="entry name" value="NMT1/THI5"/>
</dbReference>
<dbReference type="EMBL" id="PCTC01000031">
    <property type="protein sequence ID" value="PIP63622.1"/>
    <property type="molecule type" value="Genomic_DNA"/>
</dbReference>
<evidence type="ECO:0000313" key="3">
    <source>
        <dbReference type="Proteomes" id="UP000229699"/>
    </source>
</evidence>
<dbReference type="Gene3D" id="3.40.190.10">
    <property type="entry name" value="Periplasmic binding protein-like II"/>
    <property type="match status" value="2"/>
</dbReference>
<dbReference type="Proteomes" id="UP000229699">
    <property type="component" value="Unassembled WGS sequence"/>
</dbReference>
<dbReference type="SUPFAM" id="SSF53850">
    <property type="entry name" value="Periplasmic binding protein-like II"/>
    <property type="match status" value="1"/>
</dbReference>
<feature type="domain" description="SsuA/THI5-like" evidence="1">
    <location>
        <begin position="45"/>
        <end position="258"/>
    </location>
</feature>
<dbReference type="Pfam" id="PF09084">
    <property type="entry name" value="NMT1"/>
    <property type="match status" value="1"/>
</dbReference>
<accession>A0A2H0C159</accession>